<proteinExistence type="predicted"/>
<dbReference type="InterPro" id="IPR045609">
    <property type="entry name" value="DUF6451"/>
</dbReference>
<organism evidence="1 2">
    <name type="scientific">Schistosoma margrebowiei</name>
    <dbReference type="NCBI Taxonomy" id="48269"/>
    <lineage>
        <taxon>Eukaryota</taxon>
        <taxon>Metazoa</taxon>
        <taxon>Spiralia</taxon>
        <taxon>Lophotrochozoa</taxon>
        <taxon>Platyhelminthes</taxon>
        <taxon>Trematoda</taxon>
        <taxon>Digenea</taxon>
        <taxon>Strigeidida</taxon>
        <taxon>Schistosomatoidea</taxon>
        <taxon>Schistosomatidae</taxon>
        <taxon>Schistosoma</taxon>
    </lineage>
</organism>
<keyword evidence="2" id="KW-1185">Reference proteome</keyword>
<dbReference type="AlphaFoldDB" id="A0A183M1H7"/>
<evidence type="ECO:0000313" key="1">
    <source>
        <dbReference type="EMBL" id="VDO88207.1"/>
    </source>
</evidence>
<dbReference type="Pfam" id="PF20049">
    <property type="entry name" value="DUF6451"/>
    <property type="match status" value="1"/>
</dbReference>
<accession>A0A183M1H7</accession>
<gene>
    <name evidence="1" type="ORF">SMRZ_LOCUS9902</name>
</gene>
<dbReference type="EMBL" id="UZAI01004884">
    <property type="protein sequence ID" value="VDO88207.1"/>
    <property type="molecule type" value="Genomic_DNA"/>
</dbReference>
<reference evidence="1 2" key="1">
    <citation type="submission" date="2018-11" db="EMBL/GenBank/DDBJ databases">
        <authorList>
            <consortium name="Pathogen Informatics"/>
        </authorList>
    </citation>
    <scope>NUCLEOTIDE SEQUENCE [LARGE SCALE GENOMIC DNA]</scope>
    <source>
        <strain evidence="1 2">Zambia</strain>
    </source>
</reference>
<protein>
    <submittedName>
        <fullName evidence="1">Uncharacterized protein</fullName>
    </submittedName>
</protein>
<sequence>MVTSKSDGKHGIQWTARNHLDDSDFANDLALPSHTHLQMQVKTASVAEASASVGLNIHMGKTKVLKYSTHNTNQITLDEEAVKSFTYLRSIIDEHGGSDAVVKTRTGKVSSAFLQFRSIWDSKRLSTDIKVRIFNTNVKTFLLHGAETWRTTKIITRRVQVFINSCLWRILNIRWPDTISNSLLWERTNQLPSEEEIRKRRWKWIGRTLMKSPNCITTQTLTRNSEGKQKRGGPKNTLHQELEADIKRVSSDCRKLEMIA</sequence>
<dbReference type="Proteomes" id="UP000277204">
    <property type="component" value="Unassembled WGS sequence"/>
</dbReference>
<dbReference type="PANTHER" id="PTHR47027:SF25">
    <property type="entry name" value="REVERSE TRANSCRIPTASE DOMAIN-CONTAINING PROTEIN"/>
    <property type="match status" value="1"/>
</dbReference>
<evidence type="ECO:0000313" key="2">
    <source>
        <dbReference type="Proteomes" id="UP000277204"/>
    </source>
</evidence>
<dbReference type="PANTHER" id="PTHR47027">
    <property type="entry name" value="REVERSE TRANSCRIPTASE DOMAIN-CONTAINING PROTEIN"/>
    <property type="match status" value="1"/>
</dbReference>
<name>A0A183M1H7_9TREM</name>